<reference evidence="2 3" key="1">
    <citation type="submission" date="2024-04" db="EMBL/GenBank/DDBJ databases">
        <title>Genome assembly C_amara_ONT_v2.</title>
        <authorList>
            <person name="Yant L."/>
            <person name="Moore C."/>
            <person name="Slenker M."/>
        </authorList>
    </citation>
    <scope>NUCLEOTIDE SEQUENCE [LARGE SCALE GENOMIC DNA]</scope>
    <source>
        <tissue evidence="2">Leaf</tissue>
    </source>
</reference>
<sequence>MTELKRLCISFSLTLILLSLAVEAALNTDQKWSVGNHFGYEGGFCFPGLCIGGSGGSRFNFGREHYGDGTEYRGGNGYRQTLYCKPLTCWGGSCDALHLQLDKGLYESLIRKNEVKHASSIEYNIPETLKHNDVNINYDFKKVNEAAMAPHGTV</sequence>
<gene>
    <name evidence="2" type="ORF">V5N11_001685</name>
</gene>
<proteinExistence type="predicted"/>
<dbReference type="EMBL" id="JBANAX010000211">
    <property type="protein sequence ID" value="KAL1218521.1"/>
    <property type="molecule type" value="Genomic_DNA"/>
</dbReference>
<feature type="chain" id="PRO_5044828047" description="MF21" evidence="1">
    <location>
        <begin position="25"/>
        <end position="154"/>
    </location>
</feature>
<dbReference type="Proteomes" id="UP001558713">
    <property type="component" value="Unassembled WGS sequence"/>
</dbReference>
<keyword evidence="1" id="KW-0732">Signal</keyword>
<evidence type="ECO:0008006" key="4">
    <source>
        <dbReference type="Google" id="ProtNLM"/>
    </source>
</evidence>
<name>A0ABD1BMZ5_CARAN</name>
<evidence type="ECO:0000256" key="1">
    <source>
        <dbReference type="SAM" id="SignalP"/>
    </source>
</evidence>
<protein>
    <recommendedName>
        <fullName evidence="4">MF21</fullName>
    </recommendedName>
</protein>
<dbReference type="AlphaFoldDB" id="A0ABD1BMZ5"/>
<evidence type="ECO:0000313" key="3">
    <source>
        <dbReference type="Proteomes" id="UP001558713"/>
    </source>
</evidence>
<comment type="caution">
    <text evidence="2">The sequence shown here is derived from an EMBL/GenBank/DDBJ whole genome shotgun (WGS) entry which is preliminary data.</text>
</comment>
<keyword evidence="3" id="KW-1185">Reference proteome</keyword>
<evidence type="ECO:0000313" key="2">
    <source>
        <dbReference type="EMBL" id="KAL1218521.1"/>
    </source>
</evidence>
<accession>A0ABD1BMZ5</accession>
<organism evidence="2 3">
    <name type="scientific">Cardamine amara subsp. amara</name>
    <dbReference type="NCBI Taxonomy" id="228776"/>
    <lineage>
        <taxon>Eukaryota</taxon>
        <taxon>Viridiplantae</taxon>
        <taxon>Streptophyta</taxon>
        <taxon>Embryophyta</taxon>
        <taxon>Tracheophyta</taxon>
        <taxon>Spermatophyta</taxon>
        <taxon>Magnoliopsida</taxon>
        <taxon>eudicotyledons</taxon>
        <taxon>Gunneridae</taxon>
        <taxon>Pentapetalae</taxon>
        <taxon>rosids</taxon>
        <taxon>malvids</taxon>
        <taxon>Brassicales</taxon>
        <taxon>Brassicaceae</taxon>
        <taxon>Cardamineae</taxon>
        <taxon>Cardamine</taxon>
    </lineage>
</organism>
<feature type="signal peptide" evidence="1">
    <location>
        <begin position="1"/>
        <end position="24"/>
    </location>
</feature>